<evidence type="ECO:0000313" key="2">
    <source>
        <dbReference type="EnsemblPlants" id="TraesCS1B02G469100.1.cds1"/>
    </source>
</evidence>
<dbReference type="InterPro" id="IPR036047">
    <property type="entry name" value="F-box-like_dom_sf"/>
</dbReference>
<dbReference type="Gramene" id="TraesSTA1B03G00401420.1">
    <property type="protein sequence ID" value="TraesSTA1B03G00401420.1.CDS1"/>
    <property type="gene ID" value="TraesSTA1B03G00401420"/>
</dbReference>
<dbReference type="Gramene" id="TraesLAC1B03G00401530.1">
    <property type="protein sequence ID" value="TraesLAC1B03G00401530.1.CDS1"/>
    <property type="gene ID" value="TraesLAC1B03G00401530"/>
</dbReference>
<dbReference type="Gramene" id="TraesROB_scaffold_003516_01G000700.1">
    <property type="protein sequence ID" value="TraesROB_scaffold_003516_01G000700.1"/>
    <property type="gene ID" value="TraesROB_scaffold_003516_01G000700"/>
</dbReference>
<evidence type="ECO:0000313" key="3">
    <source>
        <dbReference type="Proteomes" id="UP000019116"/>
    </source>
</evidence>
<proteinExistence type="predicted"/>
<dbReference type="Pfam" id="PF12937">
    <property type="entry name" value="F-box-like"/>
    <property type="match status" value="1"/>
</dbReference>
<accession>A0A3B5Z5K1</accession>
<protein>
    <recommendedName>
        <fullName evidence="1">F-box domain-containing protein</fullName>
    </recommendedName>
</protein>
<dbReference type="Gramene" id="TraesWEE_scaffold_028707_01G000500.1">
    <property type="protein sequence ID" value="TraesWEE_scaffold_028707_01G000500.1"/>
    <property type="gene ID" value="TraesWEE_scaffold_028707_01G000500"/>
</dbReference>
<dbReference type="AlphaFoldDB" id="A0A3B5Z5K1"/>
<dbReference type="Proteomes" id="UP000019116">
    <property type="component" value="Chromosome 1B"/>
</dbReference>
<dbReference type="Gramene" id="TraesMAC1B03G00402400.1">
    <property type="protein sequence ID" value="TraesMAC1B03G00402400.1.CDS1"/>
    <property type="gene ID" value="TraesMAC1B03G00402400"/>
</dbReference>
<evidence type="ECO:0000259" key="1">
    <source>
        <dbReference type="Pfam" id="PF12937"/>
    </source>
</evidence>
<reference evidence="2" key="2">
    <citation type="submission" date="2018-10" db="UniProtKB">
        <authorList>
            <consortium name="EnsemblPlants"/>
        </authorList>
    </citation>
    <scope>IDENTIFICATION</scope>
</reference>
<dbReference type="Gramene" id="TraesJAG1B03G00399330.1">
    <property type="protein sequence ID" value="TraesJAG1B03G00399330.1.CDS1"/>
    <property type="gene ID" value="TraesJAG1B03G00399330"/>
</dbReference>
<dbReference type="Gramene" id="TraesLDM1B03G00399690.1">
    <property type="protein sequence ID" value="TraesLDM1B03G00399690.1.CDS1"/>
    <property type="gene ID" value="TraesLDM1B03G00399690"/>
</dbReference>
<sequence length="405" mass="45657">MALASLPDDLVLEVLERVKDVATLFRCATACKGWCRLVVANPTFLRRCLPEDACYPFVGFFTQQRCSDGVPFIPGPRPVLDPSRRFLGSLVPNINDKFNQPVPLTSRHGLLLVRLNRYQGCGLLGVCNLIAGTFDVLPPLEHTWSSDNNHLVGYAILTARDCASSRDHPEEQQLPFFKVMILTIDVNMMQYNLQTISSANESGWKISFGGLKNKSESIYMVLRQHNAVVCRGMAHWLFSSTSGLYTLDVGARTDHVSFTNLLDMGRIDSYFGRPTYDAPYLAVNGKGRLMLVYLNKGGYWLQICTSHNNGRWHHALARKLKQPNQKKNEKKTQGKVLYTCLGEKNGMLIVKDNHHDAYVIDINTGVVQEVIDSPHTRRLNRGKIVPFEMDWPAFFVSQLAVVPTW</sequence>
<dbReference type="Gramene" id="TraesCLE_scaffold_021744_01G000400.1">
    <property type="protein sequence ID" value="TraesCLE_scaffold_021744_01G000400.1"/>
    <property type="gene ID" value="TraesCLE_scaffold_021744_01G000400"/>
</dbReference>
<dbReference type="OMA" id="WHHALTR"/>
<dbReference type="EnsemblPlants" id="TraesCS1B02G469100.1">
    <property type="protein sequence ID" value="TraesCS1B02G469100.1.cds1"/>
    <property type="gene ID" value="TraesCS1B02G469100"/>
</dbReference>
<dbReference type="InterPro" id="IPR001810">
    <property type="entry name" value="F-box_dom"/>
</dbReference>
<keyword evidence="3" id="KW-1185">Reference proteome</keyword>
<organism evidence="2">
    <name type="scientific">Triticum aestivum</name>
    <name type="common">Wheat</name>
    <dbReference type="NCBI Taxonomy" id="4565"/>
    <lineage>
        <taxon>Eukaryota</taxon>
        <taxon>Viridiplantae</taxon>
        <taxon>Streptophyta</taxon>
        <taxon>Embryophyta</taxon>
        <taxon>Tracheophyta</taxon>
        <taxon>Spermatophyta</taxon>
        <taxon>Magnoliopsida</taxon>
        <taxon>Liliopsida</taxon>
        <taxon>Poales</taxon>
        <taxon>Poaceae</taxon>
        <taxon>BOP clade</taxon>
        <taxon>Pooideae</taxon>
        <taxon>Triticodae</taxon>
        <taxon>Triticeae</taxon>
        <taxon>Triticinae</taxon>
        <taxon>Triticum</taxon>
    </lineage>
</organism>
<name>A0A3B5Z5K1_WHEAT</name>
<feature type="domain" description="F-box" evidence="1">
    <location>
        <begin position="4"/>
        <end position="40"/>
    </location>
</feature>
<dbReference type="OrthoDB" id="603189at2759"/>
<dbReference type="Gene3D" id="1.20.1280.50">
    <property type="match status" value="1"/>
</dbReference>
<dbReference type="Gramene" id="TraesJUL1B03G00400230.1">
    <property type="protein sequence ID" value="TraesJUL1B03G00400230.1.CDS1"/>
    <property type="gene ID" value="TraesJUL1B03G00400230"/>
</dbReference>
<dbReference type="PANTHER" id="PTHR35828">
    <property type="entry name" value="OS08G0203800 PROTEIN-RELATED"/>
    <property type="match status" value="1"/>
</dbReference>
<dbReference type="PANTHER" id="PTHR35828:SF21">
    <property type="entry name" value="F-BOX DOMAIN-CONTAINING PROTEIN"/>
    <property type="match status" value="1"/>
</dbReference>
<dbReference type="SUPFAM" id="SSF81383">
    <property type="entry name" value="F-box domain"/>
    <property type="match status" value="1"/>
</dbReference>
<reference evidence="2" key="1">
    <citation type="submission" date="2018-08" db="EMBL/GenBank/DDBJ databases">
        <authorList>
            <person name="Rossello M."/>
        </authorList>
    </citation>
    <scope>NUCLEOTIDE SEQUENCE [LARGE SCALE GENOMIC DNA]</scope>
    <source>
        <strain evidence="2">cv. Chinese Spring</strain>
    </source>
</reference>
<dbReference type="Gramene" id="TraesCS1B03G1251800.1">
    <property type="protein sequence ID" value="TraesCS1B03G1251800.1.CDS1"/>
    <property type="gene ID" value="TraesCS1B03G1251800"/>
</dbReference>
<dbReference type="Gramene" id="TraesCS1B02G469100.1">
    <property type="protein sequence ID" value="TraesCS1B02G469100.1.cds1"/>
    <property type="gene ID" value="TraesCS1B02G469100"/>
</dbReference>